<comment type="caution">
    <text evidence="1">The sequence shown here is derived from an EMBL/GenBank/DDBJ whole genome shotgun (WGS) entry which is preliminary data.</text>
</comment>
<protein>
    <submittedName>
        <fullName evidence="1">Uncharacterized protein</fullName>
    </submittedName>
</protein>
<dbReference type="AlphaFoldDB" id="A0A1J5PTC0"/>
<proteinExistence type="predicted"/>
<sequence>MIFDLTLDRPTKWPGAENRIVTAGSQQLLGCRCQFDAHVLVAKTLVKFGQHQINDADDLFLAQLVEDHDVIDPVKEFRAEVLA</sequence>
<reference evidence="1" key="1">
    <citation type="submission" date="2016-10" db="EMBL/GenBank/DDBJ databases">
        <title>Sequence of Gallionella enrichment culture.</title>
        <authorList>
            <person name="Poehlein A."/>
            <person name="Muehling M."/>
            <person name="Daniel R."/>
        </authorList>
    </citation>
    <scope>NUCLEOTIDE SEQUENCE</scope>
</reference>
<name>A0A1J5PTC0_9ZZZZ</name>
<dbReference type="EMBL" id="MLJW01002630">
    <property type="protein sequence ID" value="OIQ74080.1"/>
    <property type="molecule type" value="Genomic_DNA"/>
</dbReference>
<evidence type="ECO:0000313" key="1">
    <source>
        <dbReference type="EMBL" id="OIQ74080.1"/>
    </source>
</evidence>
<accession>A0A1J5PTC0</accession>
<gene>
    <name evidence="1" type="ORF">GALL_442790</name>
</gene>
<organism evidence="1">
    <name type="scientific">mine drainage metagenome</name>
    <dbReference type="NCBI Taxonomy" id="410659"/>
    <lineage>
        <taxon>unclassified sequences</taxon>
        <taxon>metagenomes</taxon>
        <taxon>ecological metagenomes</taxon>
    </lineage>
</organism>